<keyword evidence="1 4" id="KW-0808">Transferase</keyword>
<dbReference type="InterPro" id="IPR050118">
    <property type="entry name" value="Pur/Pyrimidine_PRTase"/>
</dbReference>
<gene>
    <name evidence="4" type="ORF">DDQ50_03110</name>
</gene>
<dbReference type="Gene3D" id="3.40.50.2020">
    <property type="match status" value="1"/>
</dbReference>
<evidence type="ECO:0000313" key="4">
    <source>
        <dbReference type="EMBL" id="PVZ95507.1"/>
    </source>
</evidence>
<keyword evidence="5" id="KW-1185">Reference proteome</keyword>
<proteinExistence type="predicted"/>
<dbReference type="SUPFAM" id="SSF53271">
    <property type="entry name" value="PRTase-like"/>
    <property type="match status" value="1"/>
</dbReference>
<dbReference type="PANTHER" id="PTHR43864:SF1">
    <property type="entry name" value="XANTHINE PHOSPHORIBOSYLTRANSFERASE"/>
    <property type="match status" value="1"/>
</dbReference>
<dbReference type="EMBL" id="QEOP01000001">
    <property type="protein sequence ID" value="PVZ95507.1"/>
    <property type="molecule type" value="Genomic_DNA"/>
</dbReference>
<dbReference type="InterPro" id="IPR000836">
    <property type="entry name" value="PRTase_dom"/>
</dbReference>
<dbReference type="RefSeq" id="WP_116755242.1">
    <property type="nucleotide sequence ID" value="NZ_JBHUEX010000001.1"/>
</dbReference>
<evidence type="ECO:0000256" key="1">
    <source>
        <dbReference type="ARBA" id="ARBA00022679"/>
    </source>
</evidence>
<keyword evidence="2" id="KW-0660">Purine salvage</keyword>
<protein>
    <submittedName>
        <fullName evidence="4">Adenine phosphoribosyltransferase</fullName>
    </submittedName>
</protein>
<dbReference type="GO" id="GO:0006166">
    <property type="term" value="P:purine ribonucleoside salvage"/>
    <property type="evidence" value="ECO:0007669"/>
    <property type="project" value="UniProtKB-KW"/>
</dbReference>
<reference evidence="4 5" key="1">
    <citation type="submission" date="2018-05" db="EMBL/GenBank/DDBJ databases">
        <title>Amnibacterium sp. M8JJ-5, whole genome shotgun sequence.</title>
        <authorList>
            <person name="Tuo L."/>
        </authorList>
    </citation>
    <scope>NUCLEOTIDE SEQUENCE [LARGE SCALE GENOMIC DNA]</scope>
    <source>
        <strain evidence="4 5">M8JJ-5</strain>
    </source>
</reference>
<dbReference type="Pfam" id="PF00156">
    <property type="entry name" value="Pribosyltran"/>
    <property type="match status" value="1"/>
</dbReference>
<organism evidence="4 5">
    <name type="scientific">Amnibacterium flavum</name>
    <dbReference type="NCBI Taxonomy" id="2173173"/>
    <lineage>
        <taxon>Bacteria</taxon>
        <taxon>Bacillati</taxon>
        <taxon>Actinomycetota</taxon>
        <taxon>Actinomycetes</taxon>
        <taxon>Micrococcales</taxon>
        <taxon>Microbacteriaceae</taxon>
        <taxon>Amnibacterium</taxon>
    </lineage>
</organism>
<dbReference type="InterPro" id="IPR029057">
    <property type="entry name" value="PRTase-like"/>
</dbReference>
<evidence type="ECO:0000259" key="3">
    <source>
        <dbReference type="Pfam" id="PF00156"/>
    </source>
</evidence>
<name>A0A2V1HXT6_9MICO</name>
<dbReference type="GO" id="GO:0016757">
    <property type="term" value="F:glycosyltransferase activity"/>
    <property type="evidence" value="ECO:0007669"/>
    <property type="project" value="UniProtKB-KW"/>
</dbReference>
<evidence type="ECO:0000313" key="5">
    <source>
        <dbReference type="Proteomes" id="UP000244893"/>
    </source>
</evidence>
<dbReference type="OrthoDB" id="7740853at2"/>
<feature type="domain" description="Phosphoribosyltransferase" evidence="3">
    <location>
        <begin position="35"/>
        <end position="166"/>
    </location>
</feature>
<accession>A0A2V1HXT6</accession>
<dbReference type="PANTHER" id="PTHR43864">
    <property type="entry name" value="HYPOXANTHINE/GUANINE PHOSPHORIBOSYLTRANSFERASE"/>
    <property type="match status" value="1"/>
</dbReference>
<dbReference type="CDD" id="cd06223">
    <property type="entry name" value="PRTases_typeI"/>
    <property type="match status" value="1"/>
</dbReference>
<dbReference type="AlphaFoldDB" id="A0A2V1HXT6"/>
<dbReference type="Proteomes" id="UP000244893">
    <property type="component" value="Unassembled WGS sequence"/>
</dbReference>
<keyword evidence="4" id="KW-0328">Glycosyltransferase</keyword>
<comment type="caution">
    <text evidence="4">The sequence shown here is derived from an EMBL/GenBank/DDBJ whole genome shotgun (WGS) entry which is preliminary data.</text>
</comment>
<sequence length="184" mass="20183">MPTELTARLIAAFRWVGDPDQRYWFAGRTGWLNDPVIVRDVGAALVDLFPDAKPDLILGPDRSGLGLGVLVAAAAGAGFAAAQKDIDRLADSDEWVVERTPSDYRGRNMPLAVRRRLIPFGSRVLIVDDWADSGGQLLAMKKLVVSSGAHVEGSVVIVDALNDARLRRELGLRSLLNSRELRWR</sequence>
<evidence type="ECO:0000256" key="2">
    <source>
        <dbReference type="ARBA" id="ARBA00022726"/>
    </source>
</evidence>